<evidence type="ECO:0000313" key="4">
    <source>
        <dbReference type="RefSeq" id="XP_033578739.1"/>
    </source>
</evidence>
<dbReference type="RefSeq" id="XP_033578739.1">
    <property type="nucleotide sequence ID" value="XM_033727284.1"/>
</dbReference>
<protein>
    <submittedName>
        <fullName evidence="2 4">Uncharacterized protein</fullName>
    </submittedName>
</protein>
<reference evidence="4" key="3">
    <citation type="submission" date="2025-04" db="UniProtKB">
        <authorList>
            <consortium name="RefSeq"/>
        </authorList>
    </citation>
    <scope>IDENTIFICATION</scope>
    <source>
        <strain evidence="4">CBS 304.34</strain>
    </source>
</reference>
<proteinExistence type="predicted"/>
<dbReference type="GeneID" id="54468177"/>
<dbReference type="EMBL" id="MU003698">
    <property type="protein sequence ID" value="KAF2811775.1"/>
    <property type="molecule type" value="Genomic_DNA"/>
</dbReference>
<sequence length="62" mass="6664">MFSPGQTYSALLWFFPVGVALSVILHFAAKRWPKSPLKYAIAPVILGGSSSIPPASPMNYLA</sequence>
<reference evidence="2 4" key="1">
    <citation type="journal article" date="2020" name="Stud. Mycol.">
        <title>101 Dothideomycetes genomes: a test case for predicting lifestyles and emergence of pathogens.</title>
        <authorList>
            <person name="Haridas S."/>
            <person name="Albert R."/>
            <person name="Binder M."/>
            <person name="Bloem J."/>
            <person name="Labutti K."/>
            <person name="Salamov A."/>
            <person name="Andreopoulos B."/>
            <person name="Baker S."/>
            <person name="Barry K."/>
            <person name="Bills G."/>
            <person name="Bluhm B."/>
            <person name="Cannon C."/>
            <person name="Castanera R."/>
            <person name="Culley D."/>
            <person name="Daum C."/>
            <person name="Ezra D."/>
            <person name="Gonzalez J."/>
            <person name="Henrissat B."/>
            <person name="Kuo A."/>
            <person name="Liang C."/>
            <person name="Lipzen A."/>
            <person name="Lutzoni F."/>
            <person name="Magnuson J."/>
            <person name="Mondo S."/>
            <person name="Nolan M."/>
            <person name="Ohm R."/>
            <person name="Pangilinan J."/>
            <person name="Park H.-J."/>
            <person name="Ramirez L."/>
            <person name="Alfaro M."/>
            <person name="Sun H."/>
            <person name="Tritt A."/>
            <person name="Yoshinaga Y."/>
            <person name="Zwiers L.-H."/>
            <person name="Turgeon B."/>
            <person name="Goodwin S."/>
            <person name="Spatafora J."/>
            <person name="Crous P."/>
            <person name="Grigoriev I."/>
        </authorList>
    </citation>
    <scope>NUCLEOTIDE SEQUENCE</scope>
    <source>
        <strain evidence="2 4">CBS 304.34</strain>
    </source>
</reference>
<keyword evidence="1" id="KW-0472">Membrane</keyword>
<keyword evidence="3" id="KW-1185">Reference proteome</keyword>
<keyword evidence="1" id="KW-1133">Transmembrane helix</keyword>
<dbReference type="Proteomes" id="UP000504636">
    <property type="component" value="Unplaced"/>
</dbReference>
<dbReference type="OrthoDB" id="9986677at2759"/>
<keyword evidence="1" id="KW-0812">Transmembrane</keyword>
<accession>A0A6A6YUX9</accession>
<evidence type="ECO:0000313" key="2">
    <source>
        <dbReference type="EMBL" id="KAF2811775.1"/>
    </source>
</evidence>
<dbReference type="AlphaFoldDB" id="A0A6A6YUX9"/>
<feature type="transmembrane region" description="Helical" evidence="1">
    <location>
        <begin position="12"/>
        <end position="29"/>
    </location>
</feature>
<reference evidence="4" key="2">
    <citation type="submission" date="2020-04" db="EMBL/GenBank/DDBJ databases">
        <authorList>
            <consortium name="NCBI Genome Project"/>
        </authorList>
    </citation>
    <scope>NUCLEOTIDE SEQUENCE</scope>
    <source>
        <strain evidence="4">CBS 304.34</strain>
    </source>
</reference>
<evidence type="ECO:0000256" key="1">
    <source>
        <dbReference type="SAM" id="Phobius"/>
    </source>
</evidence>
<organism evidence="2">
    <name type="scientific">Mytilinidion resinicola</name>
    <dbReference type="NCBI Taxonomy" id="574789"/>
    <lineage>
        <taxon>Eukaryota</taxon>
        <taxon>Fungi</taxon>
        <taxon>Dikarya</taxon>
        <taxon>Ascomycota</taxon>
        <taxon>Pezizomycotina</taxon>
        <taxon>Dothideomycetes</taxon>
        <taxon>Pleosporomycetidae</taxon>
        <taxon>Mytilinidiales</taxon>
        <taxon>Mytilinidiaceae</taxon>
        <taxon>Mytilinidion</taxon>
    </lineage>
</organism>
<gene>
    <name evidence="2 4" type="ORF">BDZ99DRAFT_560188</name>
</gene>
<evidence type="ECO:0000313" key="3">
    <source>
        <dbReference type="Proteomes" id="UP000504636"/>
    </source>
</evidence>
<name>A0A6A6YUX9_9PEZI</name>